<proteinExistence type="predicted"/>
<sequence length="98" mass="11358">MIARIKCWSSKLLSYSGRLQLVKSMLFQMHTYWSQIFLLPKKIITTVTTVSRTFLWKGAMTSQKRPWLHGRQTVSQSSRGLNVIDILTWNNAAICKLL</sequence>
<organism evidence="1">
    <name type="scientific">Solanum chacoense</name>
    <name type="common">Chaco potato</name>
    <dbReference type="NCBI Taxonomy" id="4108"/>
    <lineage>
        <taxon>Eukaryota</taxon>
        <taxon>Viridiplantae</taxon>
        <taxon>Streptophyta</taxon>
        <taxon>Embryophyta</taxon>
        <taxon>Tracheophyta</taxon>
        <taxon>Spermatophyta</taxon>
        <taxon>Magnoliopsida</taxon>
        <taxon>eudicotyledons</taxon>
        <taxon>Gunneridae</taxon>
        <taxon>Pentapetalae</taxon>
        <taxon>asterids</taxon>
        <taxon>lamiids</taxon>
        <taxon>Solanales</taxon>
        <taxon>Solanaceae</taxon>
        <taxon>Solanoideae</taxon>
        <taxon>Solaneae</taxon>
        <taxon>Solanum</taxon>
    </lineage>
</organism>
<accession>A0A0V0HDW4</accession>
<evidence type="ECO:0000313" key="1">
    <source>
        <dbReference type="EMBL" id="JAP18057.1"/>
    </source>
</evidence>
<name>A0A0V0HDW4_SOLCH</name>
<reference evidence="1" key="1">
    <citation type="submission" date="2015-12" db="EMBL/GenBank/DDBJ databases">
        <title>Gene expression during late stages of embryo sac development: a critical building block for successful pollen-pistil interactions.</title>
        <authorList>
            <person name="Liu Y."/>
            <person name="Joly V."/>
            <person name="Sabar M."/>
            <person name="Matton D.P."/>
        </authorList>
    </citation>
    <scope>NUCLEOTIDE SEQUENCE</scope>
</reference>
<dbReference type="PANTHER" id="PTHR33116">
    <property type="entry name" value="REVERSE TRANSCRIPTASE ZINC-BINDING DOMAIN-CONTAINING PROTEIN-RELATED-RELATED"/>
    <property type="match status" value="1"/>
</dbReference>
<dbReference type="PANTHER" id="PTHR33116:SF66">
    <property type="entry name" value="REVERSE TRANSCRIPTASE ZINC-BINDING DOMAIN-CONTAINING PROTEIN"/>
    <property type="match status" value="1"/>
</dbReference>
<dbReference type="AlphaFoldDB" id="A0A0V0HDW4"/>
<dbReference type="EMBL" id="GEDG01021745">
    <property type="protein sequence ID" value="JAP18057.1"/>
    <property type="molecule type" value="Transcribed_RNA"/>
</dbReference>
<protein>
    <submittedName>
        <fullName evidence="1">Putative ovule protein</fullName>
    </submittedName>
</protein>